<dbReference type="GO" id="GO:0005524">
    <property type="term" value="F:ATP binding"/>
    <property type="evidence" value="ECO:0007669"/>
    <property type="project" value="InterPro"/>
</dbReference>
<dbReference type="Gene3D" id="3.40.50.300">
    <property type="entry name" value="P-loop containing nucleotide triphosphate hydrolases"/>
    <property type="match status" value="2"/>
</dbReference>
<dbReference type="InterPro" id="IPR011704">
    <property type="entry name" value="ATPase_dyneun-rel_AAA"/>
</dbReference>
<evidence type="ECO:0000259" key="2">
    <source>
        <dbReference type="SMART" id="SM00382"/>
    </source>
</evidence>
<gene>
    <name evidence="3" type="ORF">F8M41_014066</name>
</gene>
<feature type="domain" description="AAA+ ATPase" evidence="2">
    <location>
        <begin position="148"/>
        <end position="268"/>
    </location>
</feature>
<dbReference type="InterPro" id="IPR027417">
    <property type="entry name" value="P-loop_NTPase"/>
</dbReference>
<feature type="domain" description="AAA+ ATPase" evidence="2">
    <location>
        <begin position="447"/>
        <end position="647"/>
    </location>
</feature>
<reference evidence="3 4" key="1">
    <citation type="journal article" date="2019" name="Environ. Microbiol.">
        <title>At the nexus of three kingdoms: the genome of the mycorrhizal fungus Gigaspora margarita provides insights into plant, endobacterial and fungal interactions.</title>
        <authorList>
            <person name="Venice F."/>
            <person name="Ghignone S."/>
            <person name="Salvioli di Fossalunga A."/>
            <person name="Amselem J."/>
            <person name="Novero M."/>
            <person name="Xianan X."/>
            <person name="Sedzielewska Toro K."/>
            <person name="Morin E."/>
            <person name="Lipzen A."/>
            <person name="Grigoriev I.V."/>
            <person name="Henrissat B."/>
            <person name="Martin F.M."/>
            <person name="Bonfante P."/>
        </authorList>
    </citation>
    <scope>NUCLEOTIDE SEQUENCE [LARGE SCALE GENOMIC DNA]</scope>
    <source>
        <strain evidence="3 4">BEG34</strain>
    </source>
</reference>
<name>A0A8H4ARV4_GIGMA</name>
<evidence type="ECO:0000313" key="4">
    <source>
        <dbReference type="Proteomes" id="UP000439903"/>
    </source>
</evidence>
<protein>
    <submittedName>
        <fullName evidence="3">E3 ubiquitin-protein ligase</fullName>
    </submittedName>
</protein>
<dbReference type="Pfam" id="PF07728">
    <property type="entry name" value="AAA_5"/>
    <property type="match status" value="1"/>
</dbReference>
<dbReference type="InterPro" id="IPR031248">
    <property type="entry name" value="RNF213"/>
</dbReference>
<dbReference type="EMBL" id="WTPW01000287">
    <property type="protein sequence ID" value="KAF0526555.1"/>
    <property type="molecule type" value="Genomic_DNA"/>
</dbReference>
<dbReference type="AlphaFoldDB" id="A0A8H4ARV4"/>
<accession>A0A8H4ARV4</accession>
<dbReference type="PANTHER" id="PTHR22605:SF1">
    <property type="entry name" value="RZ-TYPE DOMAIN-CONTAINING PROTEIN"/>
    <property type="match status" value="1"/>
</dbReference>
<feature type="compositionally biased region" description="Polar residues" evidence="1">
    <location>
        <begin position="576"/>
        <end position="588"/>
    </location>
</feature>
<dbReference type="SUPFAM" id="SSF52540">
    <property type="entry name" value="P-loop containing nucleoside triphosphate hydrolases"/>
    <property type="match status" value="2"/>
</dbReference>
<dbReference type="GO" id="GO:0016887">
    <property type="term" value="F:ATP hydrolysis activity"/>
    <property type="evidence" value="ECO:0007669"/>
    <property type="project" value="InterPro"/>
</dbReference>
<keyword evidence="4" id="KW-1185">Reference proteome</keyword>
<dbReference type="Proteomes" id="UP000439903">
    <property type="component" value="Unassembled WGS sequence"/>
</dbReference>
<sequence length="805" mass="91871">MVKDKNIRKTLLKTLLDVSKDFATRSIATKVAQLESIQLPENPENEENDQLETIVQWDASNHLLVFFLSQTPDSICALYRDRKNVPKNVKQIYSQSSGLRNWTSYNMSQNLNNYQTNYSQPGKQIWELDNYNTMSESTLLEKLESIARKSMVVICGEAGCGKTSLISFLVAVVEVKFRILSLHAGIREDQIYEFMNTSTQHAKKGQIWLFFDEINTCNHIGLLSDLIAHRTLSGKLIHHNIKLFAACNPYRLRKKNVSNVVWDYGVLTSEEEKAYIKTMLESQLGAHTIFVDLLCESQKFIRIVEETYTVSLRDVKRAIKLALWFQKSMKDRPPATHSTSISFFMIFSQYRNYPPKDEKTLIRYSFVLSLGLCYQLRLYNQVLRERYRECMAQVFKKHNERFDASDFQKIIRREQQDFMGRMVCPPSTADNDALLKNIHVMIVCILNQIPVFIIGAPGSSKSLAVRLISSNLRGADSDDEYFKTLPQVYFILHQGSASSTLAGILKVFDKAETYQKTSSEAFPVQAVVLLDEVGLAETSRFNPLKVLHALLEPGFSKDDSNEESQLTPVSDPMEGSSKSATSKTMSVNKESFKDGPAVSVVGISNWHLDNSKSSRALFVQWPKFEINDLTLMARMLLDEKTQNGIADSVFKQLASAYLDYEKNQKYKNFHGLHDYYALVKSLSGSELTMQSLELALIRNFGGTDQTKLICENYFGKVLKSMCVEAGRPLILSDLDIIYGSLYNLWNQNYITLGNREDTKYYARVALGAYSNPMLYVHPDFKCILAMDEDKLEHTDPSLLNRFEKQ</sequence>
<dbReference type="PANTHER" id="PTHR22605">
    <property type="entry name" value="RZ-TYPE DOMAIN-CONTAINING PROTEIN"/>
    <property type="match status" value="1"/>
</dbReference>
<feature type="region of interest" description="Disordered" evidence="1">
    <location>
        <begin position="557"/>
        <end position="588"/>
    </location>
</feature>
<dbReference type="OrthoDB" id="2400221at2759"/>
<evidence type="ECO:0000256" key="1">
    <source>
        <dbReference type="SAM" id="MobiDB-lite"/>
    </source>
</evidence>
<evidence type="ECO:0000313" key="3">
    <source>
        <dbReference type="EMBL" id="KAF0526555.1"/>
    </source>
</evidence>
<dbReference type="InterPro" id="IPR003593">
    <property type="entry name" value="AAA+_ATPase"/>
</dbReference>
<proteinExistence type="predicted"/>
<dbReference type="SMART" id="SM00382">
    <property type="entry name" value="AAA"/>
    <property type="match status" value="2"/>
</dbReference>
<comment type="caution">
    <text evidence="3">The sequence shown here is derived from an EMBL/GenBank/DDBJ whole genome shotgun (WGS) entry which is preliminary data.</text>
</comment>
<dbReference type="GO" id="GO:0004842">
    <property type="term" value="F:ubiquitin-protein transferase activity"/>
    <property type="evidence" value="ECO:0007669"/>
    <property type="project" value="InterPro"/>
</dbReference>
<organism evidence="3 4">
    <name type="scientific">Gigaspora margarita</name>
    <dbReference type="NCBI Taxonomy" id="4874"/>
    <lineage>
        <taxon>Eukaryota</taxon>
        <taxon>Fungi</taxon>
        <taxon>Fungi incertae sedis</taxon>
        <taxon>Mucoromycota</taxon>
        <taxon>Glomeromycotina</taxon>
        <taxon>Glomeromycetes</taxon>
        <taxon>Diversisporales</taxon>
        <taxon>Gigasporaceae</taxon>
        <taxon>Gigaspora</taxon>
    </lineage>
</organism>